<name>A0A4Q9FX65_9RHOB</name>
<dbReference type="PANTHER" id="PTHR23416">
    <property type="entry name" value="SIALIC ACID SYNTHASE-RELATED"/>
    <property type="match status" value="1"/>
</dbReference>
<accession>A0A4Q9FX65</accession>
<dbReference type="PANTHER" id="PTHR23416:SF78">
    <property type="entry name" value="LIPOPOLYSACCHARIDE BIOSYNTHESIS O-ACETYL TRANSFERASE WBBJ-RELATED"/>
    <property type="match status" value="1"/>
</dbReference>
<proteinExistence type="predicted"/>
<sequence length="179" mass="18975">MPDGVEQFVDKGQDNVVTLGDNAKVTRIVVEGHRNTIRIGAGCRLTGQIVVKCDNGLIEIGAATTSMGLRLHMHETSRVIIGNDCMFSGGISMDPSDNHSIIDVASGKRINPSKPITIGDHVWIGQQVTILKGTVIGSHSIVGAGSIVRGVVPPNTLVAGSPARVIRSGVTWDRRRLPI</sequence>
<evidence type="ECO:0000313" key="2">
    <source>
        <dbReference type="Proteomes" id="UP000293520"/>
    </source>
</evidence>
<dbReference type="InterPro" id="IPR051159">
    <property type="entry name" value="Hexapeptide_acetyltransf"/>
</dbReference>
<keyword evidence="1" id="KW-0012">Acyltransferase</keyword>
<dbReference type="SUPFAM" id="SSF51161">
    <property type="entry name" value="Trimeric LpxA-like enzymes"/>
    <property type="match status" value="1"/>
</dbReference>
<reference evidence="1 2" key="1">
    <citation type="submission" date="2019-02" db="EMBL/GenBank/DDBJ databases">
        <title>Paracoccus subflavus sp. nov., isolated from marine sediment of the Pacific Ocean.</title>
        <authorList>
            <person name="Zhang G."/>
        </authorList>
    </citation>
    <scope>NUCLEOTIDE SEQUENCE [LARGE SCALE GENOMIC DNA]</scope>
    <source>
        <strain evidence="1 2">GY0581</strain>
    </source>
</reference>
<dbReference type="GO" id="GO:0016746">
    <property type="term" value="F:acyltransferase activity"/>
    <property type="evidence" value="ECO:0007669"/>
    <property type="project" value="UniProtKB-KW"/>
</dbReference>
<dbReference type="RefSeq" id="WP_130991876.1">
    <property type="nucleotide sequence ID" value="NZ_SISK01000011.1"/>
</dbReference>
<dbReference type="EMBL" id="SISK01000011">
    <property type="protein sequence ID" value="TBN38079.1"/>
    <property type="molecule type" value="Genomic_DNA"/>
</dbReference>
<gene>
    <name evidence="1" type="ORF">EYE42_13675</name>
</gene>
<evidence type="ECO:0000313" key="1">
    <source>
        <dbReference type="EMBL" id="TBN38079.1"/>
    </source>
</evidence>
<keyword evidence="1" id="KW-0808">Transferase</keyword>
<organism evidence="1 2">
    <name type="scientific">Paracoccus subflavus</name>
    <dbReference type="NCBI Taxonomy" id="2528244"/>
    <lineage>
        <taxon>Bacteria</taxon>
        <taxon>Pseudomonadati</taxon>
        <taxon>Pseudomonadota</taxon>
        <taxon>Alphaproteobacteria</taxon>
        <taxon>Rhodobacterales</taxon>
        <taxon>Paracoccaceae</taxon>
        <taxon>Paracoccus</taxon>
    </lineage>
</organism>
<dbReference type="Gene3D" id="2.160.10.10">
    <property type="entry name" value="Hexapeptide repeat proteins"/>
    <property type="match status" value="1"/>
</dbReference>
<dbReference type="Pfam" id="PF00132">
    <property type="entry name" value="Hexapep"/>
    <property type="match status" value="1"/>
</dbReference>
<keyword evidence="2" id="KW-1185">Reference proteome</keyword>
<dbReference type="InterPro" id="IPR001451">
    <property type="entry name" value="Hexapep"/>
</dbReference>
<comment type="caution">
    <text evidence="1">The sequence shown here is derived from an EMBL/GenBank/DDBJ whole genome shotgun (WGS) entry which is preliminary data.</text>
</comment>
<dbReference type="CDD" id="cd04647">
    <property type="entry name" value="LbH_MAT_like"/>
    <property type="match status" value="1"/>
</dbReference>
<protein>
    <submittedName>
        <fullName evidence="1">Acyltransferase</fullName>
    </submittedName>
</protein>
<dbReference type="OrthoDB" id="9815592at2"/>
<dbReference type="Proteomes" id="UP000293520">
    <property type="component" value="Unassembled WGS sequence"/>
</dbReference>
<dbReference type="AlphaFoldDB" id="A0A4Q9FX65"/>
<dbReference type="InterPro" id="IPR011004">
    <property type="entry name" value="Trimer_LpxA-like_sf"/>
</dbReference>